<evidence type="ECO:0000256" key="2">
    <source>
        <dbReference type="ARBA" id="ARBA00023002"/>
    </source>
</evidence>
<dbReference type="Gene3D" id="3.40.50.720">
    <property type="entry name" value="NAD(P)-binding Rossmann-like Domain"/>
    <property type="match status" value="1"/>
</dbReference>
<keyword evidence="2" id="KW-0560">Oxidoreductase</keyword>
<evidence type="ECO:0000256" key="1">
    <source>
        <dbReference type="ARBA" id="ARBA00022857"/>
    </source>
</evidence>
<dbReference type="PANTHER" id="PTHR43296:SF2">
    <property type="entry name" value="PEROXISOMAL 2,4-DIENOYL-COA REDUCTASE [(3E)-ENOYL-COA-PRODUCING]"/>
    <property type="match status" value="1"/>
</dbReference>
<evidence type="ECO:0000313" key="5">
    <source>
        <dbReference type="Proteomes" id="UP001370348"/>
    </source>
</evidence>
<keyword evidence="5" id="KW-1185">Reference proteome</keyword>
<dbReference type="SUPFAM" id="SSF51735">
    <property type="entry name" value="NAD(P)-binding Rossmann-fold domains"/>
    <property type="match status" value="1"/>
</dbReference>
<proteinExistence type="predicted"/>
<dbReference type="Proteomes" id="UP001370348">
    <property type="component" value="Chromosome"/>
</dbReference>
<dbReference type="InterPro" id="IPR002347">
    <property type="entry name" value="SDR_fam"/>
</dbReference>
<dbReference type="InterPro" id="IPR045017">
    <property type="entry name" value="DECR2-like"/>
</dbReference>
<dbReference type="CDD" id="cd05369">
    <property type="entry name" value="TER_DECR_SDR_a"/>
    <property type="match status" value="1"/>
</dbReference>
<protein>
    <submittedName>
        <fullName evidence="4">SDR family oxidoreductase</fullName>
    </submittedName>
</protein>
<dbReference type="PANTHER" id="PTHR43296">
    <property type="entry name" value="PEROXISOMAL 2,4-DIENOYL-COA REDUCTASE"/>
    <property type="match status" value="1"/>
</dbReference>
<evidence type="ECO:0000313" key="4">
    <source>
        <dbReference type="EMBL" id="WXB15769.1"/>
    </source>
</evidence>
<dbReference type="SMART" id="SM00822">
    <property type="entry name" value="PKS_KR"/>
    <property type="match status" value="1"/>
</dbReference>
<organism evidence="4 5">
    <name type="scientific">Pendulispora albinea</name>
    <dbReference type="NCBI Taxonomy" id="2741071"/>
    <lineage>
        <taxon>Bacteria</taxon>
        <taxon>Pseudomonadati</taxon>
        <taxon>Myxococcota</taxon>
        <taxon>Myxococcia</taxon>
        <taxon>Myxococcales</taxon>
        <taxon>Sorangiineae</taxon>
        <taxon>Pendulisporaceae</taxon>
        <taxon>Pendulispora</taxon>
    </lineage>
</organism>
<dbReference type="NCBIfam" id="NF005752">
    <property type="entry name" value="PRK07576.1"/>
    <property type="match status" value="1"/>
</dbReference>
<dbReference type="EMBL" id="CP089984">
    <property type="protein sequence ID" value="WXB15769.1"/>
    <property type="molecule type" value="Genomic_DNA"/>
</dbReference>
<evidence type="ECO:0000259" key="3">
    <source>
        <dbReference type="SMART" id="SM00822"/>
    </source>
</evidence>
<dbReference type="PRINTS" id="PR00081">
    <property type="entry name" value="GDHRDH"/>
</dbReference>
<sequence>MTTSNPSVLRDGLLAGKSAFITGGTSGINLGIACRFAQAGARVTILGRNPEKAQRAADEVRKFGPDVLALTADVRDYAALDAAIRTSVEKHGPIDILINGAAGNFPAPAVGISANGFKAVVDIDLLGTFNACRAAFEHLRKPGANVLSISATQGSVPTLAQVHACSAKAGVEMLTRVLALEWGPAGVRVNAIAPGGVEDTEGMRRLSGGSEESRKKGAETVPLKRFTTCAELAEVVLFLVSPAAAYIHGAVIPVDGGHAIAGFGTLPMGGG</sequence>
<keyword evidence="1" id="KW-0521">NADP</keyword>
<dbReference type="RefSeq" id="WP_394825403.1">
    <property type="nucleotide sequence ID" value="NZ_CP089984.1"/>
</dbReference>
<gene>
    <name evidence="4" type="ORF">LZC94_00555</name>
</gene>
<feature type="domain" description="Ketoreductase" evidence="3">
    <location>
        <begin position="17"/>
        <end position="200"/>
    </location>
</feature>
<dbReference type="InterPro" id="IPR036291">
    <property type="entry name" value="NAD(P)-bd_dom_sf"/>
</dbReference>
<accession>A0ABZ2LXX0</accession>
<name>A0ABZ2LXX0_9BACT</name>
<dbReference type="Pfam" id="PF13561">
    <property type="entry name" value="adh_short_C2"/>
    <property type="match status" value="1"/>
</dbReference>
<dbReference type="InterPro" id="IPR057326">
    <property type="entry name" value="KR_dom"/>
</dbReference>
<reference evidence="4 5" key="1">
    <citation type="submission" date="2021-12" db="EMBL/GenBank/DDBJ databases">
        <title>Discovery of the Pendulisporaceae a myxobacterial family with distinct sporulation behavior and unique specialized metabolism.</title>
        <authorList>
            <person name="Garcia R."/>
            <person name="Popoff A."/>
            <person name="Bader C.D."/>
            <person name="Loehr J."/>
            <person name="Walesch S."/>
            <person name="Walt C."/>
            <person name="Boldt J."/>
            <person name="Bunk B."/>
            <person name="Haeckl F.J.F.P.J."/>
            <person name="Gunesch A.P."/>
            <person name="Birkelbach J."/>
            <person name="Nuebel U."/>
            <person name="Pietschmann T."/>
            <person name="Bach T."/>
            <person name="Mueller R."/>
        </authorList>
    </citation>
    <scope>NUCLEOTIDE SEQUENCE [LARGE SCALE GENOMIC DNA]</scope>
    <source>
        <strain evidence="4 5">MSr11954</strain>
    </source>
</reference>